<evidence type="ECO:0000259" key="2">
    <source>
        <dbReference type="Pfam" id="PF13640"/>
    </source>
</evidence>
<keyword evidence="4" id="KW-1185">Reference proteome</keyword>
<accession>A0A6A6SV52</accession>
<gene>
    <name evidence="3" type="ORF">K491DRAFT_729174</name>
</gene>
<proteinExistence type="predicted"/>
<dbReference type="AlphaFoldDB" id="A0A6A6SV52"/>
<name>A0A6A6SV52_9PLEO</name>
<feature type="region of interest" description="Disordered" evidence="1">
    <location>
        <begin position="1"/>
        <end position="21"/>
    </location>
</feature>
<sequence>MSTLHQGFQYPDGDESDVSDVGDEEFRIRLQECLDDVETAGSFSSFRHNSAYSNPGLQVNGIGLVGMPLTHRDAEAFARICKQSPYGKGEETLIDTSVRKTWELGSADFECANPSWTRTFDHILSDALTDLGVGVPARAEQYKLLLYEEGAFFKPHRDSEKTPGMFGTLVICLPSEHSGGEVHLIHGKEQRILQTETNSAFDLSALAWYSDVQHEVRRVTYGFRLVLTYNLVQDNTVPRQSAAALDESHARLE</sequence>
<dbReference type="PANTHER" id="PTHR33099">
    <property type="entry name" value="FE2OG DIOXYGENASE DOMAIN-CONTAINING PROTEIN"/>
    <property type="match status" value="1"/>
</dbReference>
<dbReference type="OrthoDB" id="27483at2759"/>
<dbReference type="Proteomes" id="UP000799324">
    <property type="component" value="Unassembled WGS sequence"/>
</dbReference>
<feature type="domain" description="Prolyl 4-hydroxylase alpha subunit Fe(2+) 2OG dioxygenase" evidence="2">
    <location>
        <begin position="143"/>
        <end position="230"/>
    </location>
</feature>
<protein>
    <recommendedName>
        <fullName evidence="2">Prolyl 4-hydroxylase alpha subunit Fe(2+) 2OG dioxygenase domain-containing protein</fullName>
    </recommendedName>
</protein>
<organism evidence="3 4">
    <name type="scientific">Lophiostoma macrostomum CBS 122681</name>
    <dbReference type="NCBI Taxonomy" id="1314788"/>
    <lineage>
        <taxon>Eukaryota</taxon>
        <taxon>Fungi</taxon>
        <taxon>Dikarya</taxon>
        <taxon>Ascomycota</taxon>
        <taxon>Pezizomycotina</taxon>
        <taxon>Dothideomycetes</taxon>
        <taxon>Pleosporomycetidae</taxon>
        <taxon>Pleosporales</taxon>
        <taxon>Lophiostomataceae</taxon>
        <taxon>Lophiostoma</taxon>
    </lineage>
</organism>
<evidence type="ECO:0000313" key="4">
    <source>
        <dbReference type="Proteomes" id="UP000799324"/>
    </source>
</evidence>
<dbReference type="Pfam" id="PF13640">
    <property type="entry name" value="2OG-FeII_Oxy_3"/>
    <property type="match status" value="1"/>
</dbReference>
<reference evidence="3" key="1">
    <citation type="journal article" date="2020" name="Stud. Mycol.">
        <title>101 Dothideomycetes genomes: a test case for predicting lifestyles and emergence of pathogens.</title>
        <authorList>
            <person name="Haridas S."/>
            <person name="Albert R."/>
            <person name="Binder M."/>
            <person name="Bloem J."/>
            <person name="Labutti K."/>
            <person name="Salamov A."/>
            <person name="Andreopoulos B."/>
            <person name="Baker S."/>
            <person name="Barry K."/>
            <person name="Bills G."/>
            <person name="Bluhm B."/>
            <person name="Cannon C."/>
            <person name="Castanera R."/>
            <person name="Culley D."/>
            <person name="Daum C."/>
            <person name="Ezra D."/>
            <person name="Gonzalez J."/>
            <person name="Henrissat B."/>
            <person name="Kuo A."/>
            <person name="Liang C."/>
            <person name="Lipzen A."/>
            <person name="Lutzoni F."/>
            <person name="Magnuson J."/>
            <person name="Mondo S."/>
            <person name="Nolan M."/>
            <person name="Ohm R."/>
            <person name="Pangilinan J."/>
            <person name="Park H.-J."/>
            <person name="Ramirez L."/>
            <person name="Alfaro M."/>
            <person name="Sun H."/>
            <person name="Tritt A."/>
            <person name="Yoshinaga Y."/>
            <person name="Zwiers L.-H."/>
            <person name="Turgeon B."/>
            <person name="Goodwin S."/>
            <person name="Spatafora J."/>
            <person name="Crous P."/>
            <person name="Grigoriev I."/>
        </authorList>
    </citation>
    <scope>NUCLEOTIDE SEQUENCE</scope>
    <source>
        <strain evidence="3">CBS 122681</strain>
    </source>
</reference>
<dbReference type="PANTHER" id="PTHR33099:SF7">
    <property type="entry name" value="MYND-TYPE DOMAIN-CONTAINING PROTEIN"/>
    <property type="match status" value="1"/>
</dbReference>
<evidence type="ECO:0000313" key="3">
    <source>
        <dbReference type="EMBL" id="KAF2651460.1"/>
    </source>
</evidence>
<evidence type="ECO:0000256" key="1">
    <source>
        <dbReference type="SAM" id="MobiDB-lite"/>
    </source>
</evidence>
<dbReference type="EMBL" id="MU004425">
    <property type="protein sequence ID" value="KAF2651460.1"/>
    <property type="molecule type" value="Genomic_DNA"/>
</dbReference>
<dbReference type="Gene3D" id="2.60.120.620">
    <property type="entry name" value="q2cbj1_9rhob like domain"/>
    <property type="match status" value="1"/>
</dbReference>
<feature type="compositionally biased region" description="Acidic residues" evidence="1">
    <location>
        <begin position="12"/>
        <end position="21"/>
    </location>
</feature>
<dbReference type="InterPro" id="IPR044862">
    <property type="entry name" value="Pro_4_hyd_alph_FE2OG_OXY"/>
</dbReference>